<reference evidence="1 2" key="1">
    <citation type="submission" date="2020-08" db="EMBL/GenBank/DDBJ databases">
        <title>Genomic Encyclopedia of Type Strains, Phase IV (KMG-IV): sequencing the most valuable type-strain genomes for metagenomic binning, comparative biology and taxonomic classification.</title>
        <authorList>
            <person name="Goeker M."/>
        </authorList>
    </citation>
    <scope>NUCLEOTIDE SEQUENCE [LARGE SCALE GENOMIC DNA]</scope>
    <source>
        <strain evidence="1 2">DSM 103377</strain>
    </source>
</reference>
<organism evidence="1 2">
    <name type="scientific">Rubricella aquisinus</name>
    <dbReference type="NCBI Taxonomy" id="2028108"/>
    <lineage>
        <taxon>Bacteria</taxon>
        <taxon>Pseudomonadati</taxon>
        <taxon>Pseudomonadota</taxon>
        <taxon>Alphaproteobacteria</taxon>
        <taxon>Rhodobacterales</taxon>
        <taxon>Paracoccaceae</taxon>
        <taxon>Rubricella</taxon>
    </lineage>
</organism>
<evidence type="ECO:0000313" key="1">
    <source>
        <dbReference type="EMBL" id="MBB5517112.1"/>
    </source>
</evidence>
<dbReference type="EMBL" id="JACIJS010000013">
    <property type="protein sequence ID" value="MBB5517112.1"/>
    <property type="molecule type" value="Genomic_DNA"/>
</dbReference>
<dbReference type="Proteomes" id="UP000553766">
    <property type="component" value="Unassembled WGS sequence"/>
</dbReference>
<sequence>MTHEIFAETLSAVNVRNGVVRLILVDQAANDLAITEREEGQEPVVETKAVVTMPIGGFLYMASIIQNLLADEKFGNTVRAMVEAGLVNAEINEQADLQSEA</sequence>
<evidence type="ECO:0000313" key="2">
    <source>
        <dbReference type="Proteomes" id="UP000553766"/>
    </source>
</evidence>
<accession>A0A840WTV5</accession>
<comment type="caution">
    <text evidence="1">The sequence shown here is derived from an EMBL/GenBank/DDBJ whole genome shotgun (WGS) entry which is preliminary data.</text>
</comment>
<dbReference type="AlphaFoldDB" id="A0A840WTV5"/>
<keyword evidence="2" id="KW-1185">Reference proteome</keyword>
<protein>
    <submittedName>
        <fullName evidence="1">Uncharacterized protein</fullName>
    </submittedName>
</protein>
<proteinExistence type="predicted"/>
<gene>
    <name evidence="1" type="ORF">FHS89_003158</name>
</gene>
<name>A0A840WTV5_9RHOB</name>
<dbReference type="RefSeq" id="WP_184013070.1">
    <property type="nucleotide sequence ID" value="NZ_JACIJS010000013.1"/>
</dbReference>